<proteinExistence type="predicted"/>
<dbReference type="PROSITE" id="PS01124">
    <property type="entry name" value="HTH_ARAC_FAMILY_2"/>
    <property type="match status" value="1"/>
</dbReference>
<dbReference type="EMBL" id="JAUSUW010000002">
    <property type="protein sequence ID" value="MDQ0419851.1"/>
    <property type="molecule type" value="Genomic_DNA"/>
</dbReference>
<dbReference type="PANTHER" id="PTHR43130">
    <property type="entry name" value="ARAC-FAMILY TRANSCRIPTIONAL REGULATOR"/>
    <property type="match status" value="1"/>
</dbReference>
<organism evidence="4 5">
    <name type="scientific">Peteryoungia aggregata LMG 23059</name>
    <dbReference type="NCBI Taxonomy" id="1368425"/>
    <lineage>
        <taxon>Bacteria</taxon>
        <taxon>Pseudomonadati</taxon>
        <taxon>Pseudomonadota</taxon>
        <taxon>Alphaproteobacteria</taxon>
        <taxon>Hyphomicrobiales</taxon>
        <taxon>Rhizobiaceae</taxon>
        <taxon>Peteryoungia</taxon>
    </lineage>
</organism>
<sequence>MQKRKNSDSPRDVAVLLFRSFSNLCLANTIEPLRGANNLSGKTLYRWKYLSLDGRPVTSSSGLTVQVDSALTDHPGADYLFVMPSYDFLSHATAPCARSLRAAQNRFTTLVGMDTGTWLLASAGLLAGRRATIHWEELNNLAERFPDVDVSSDRVVHDGNILSCGGATTAFDLVLDLVEIHHGAMLRLELGALFMTGDASPVQPVRPGKVPEAGIALMRRSIEAPLPVIEIARKLGMSRKAFEKRCIDRYGIGPGRLYLATRLREAKRMVEQSSISVAEIATRCGYRDASAMTRAFRKEFSITPRDLRAQRDRDARPT</sequence>
<dbReference type="InterPro" id="IPR029062">
    <property type="entry name" value="Class_I_gatase-like"/>
</dbReference>
<dbReference type="Gene3D" id="1.10.10.60">
    <property type="entry name" value="Homeodomain-like"/>
    <property type="match status" value="1"/>
</dbReference>
<gene>
    <name evidence="4" type="ORF">J2045_000864</name>
</gene>
<dbReference type="InterPro" id="IPR002818">
    <property type="entry name" value="DJ-1/PfpI"/>
</dbReference>
<evidence type="ECO:0000256" key="2">
    <source>
        <dbReference type="ARBA" id="ARBA00023163"/>
    </source>
</evidence>
<dbReference type="Pfam" id="PF01965">
    <property type="entry name" value="DJ-1_PfpI"/>
    <property type="match status" value="1"/>
</dbReference>
<dbReference type="SUPFAM" id="SSF52317">
    <property type="entry name" value="Class I glutamine amidotransferase-like"/>
    <property type="match status" value="1"/>
</dbReference>
<evidence type="ECO:0000256" key="1">
    <source>
        <dbReference type="ARBA" id="ARBA00023015"/>
    </source>
</evidence>
<protein>
    <submittedName>
        <fullName evidence="4">Transcriptional regulator GlxA family with amidase domain</fullName>
    </submittedName>
</protein>
<evidence type="ECO:0000313" key="5">
    <source>
        <dbReference type="Proteomes" id="UP001238496"/>
    </source>
</evidence>
<dbReference type="Pfam" id="PF12833">
    <property type="entry name" value="HTH_18"/>
    <property type="match status" value="1"/>
</dbReference>
<keyword evidence="5" id="KW-1185">Reference proteome</keyword>
<dbReference type="Gene3D" id="3.40.50.880">
    <property type="match status" value="1"/>
</dbReference>
<comment type="caution">
    <text evidence="4">The sequence shown here is derived from an EMBL/GenBank/DDBJ whole genome shotgun (WGS) entry which is preliminary data.</text>
</comment>
<dbReference type="CDD" id="cd03136">
    <property type="entry name" value="GATase1_AraC_ArgR_like"/>
    <property type="match status" value="1"/>
</dbReference>
<evidence type="ECO:0000259" key="3">
    <source>
        <dbReference type="PROSITE" id="PS01124"/>
    </source>
</evidence>
<evidence type="ECO:0000313" key="4">
    <source>
        <dbReference type="EMBL" id="MDQ0419851.1"/>
    </source>
</evidence>
<feature type="domain" description="HTH araC/xylS-type" evidence="3">
    <location>
        <begin position="212"/>
        <end position="310"/>
    </location>
</feature>
<dbReference type="PANTHER" id="PTHR43130:SF3">
    <property type="entry name" value="HTH-TYPE TRANSCRIPTIONAL REGULATOR RV1931C"/>
    <property type="match status" value="1"/>
</dbReference>
<keyword evidence="2" id="KW-0804">Transcription</keyword>
<accession>A0ABU0G3E3</accession>
<keyword evidence="1" id="KW-0805">Transcription regulation</keyword>
<dbReference type="SMART" id="SM00342">
    <property type="entry name" value="HTH_ARAC"/>
    <property type="match status" value="1"/>
</dbReference>
<dbReference type="InterPro" id="IPR052158">
    <property type="entry name" value="INH-QAR"/>
</dbReference>
<dbReference type="InterPro" id="IPR009057">
    <property type="entry name" value="Homeodomain-like_sf"/>
</dbReference>
<dbReference type="SUPFAM" id="SSF46689">
    <property type="entry name" value="Homeodomain-like"/>
    <property type="match status" value="1"/>
</dbReference>
<dbReference type="RefSeq" id="WP_307369770.1">
    <property type="nucleotide sequence ID" value="NZ_JAUSUW010000002.1"/>
</dbReference>
<reference evidence="4 5" key="1">
    <citation type="submission" date="2023-07" db="EMBL/GenBank/DDBJ databases">
        <title>Genomic Encyclopedia of Type Strains, Phase IV (KMG-IV): sequencing the most valuable type-strain genomes for metagenomic binning, comparative biology and taxonomic classification.</title>
        <authorList>
            <person name="Goeker M."/>
        </authorList>
    </citation>
    <scope>NUCLEOTIDE SEQUENCE [LARGE SCALE GENOMIC DNA]</scope>
    <source>
        <strain evidence="4 5">DSM 1111</strain>
    </source>
</reference>
<name>A0ABU0G3E3_9HYPH</name>
<dbReference type="InterPro" id="IPR018060">
    <property type="entry name" value="HTH_AraC"/>
</dbReference>
<dbReference type="Proteomes" id="UP001238496">
    <property type="component" value="Unassembled WGS sequence"/>
</dbReference>